<dbReference type="Proteomes" id="UP000397656">
    <property type="component" value="Plasmid pRK1-3"/>
</dbReference>
<geneLocation type="plasmid" evidence="1 2">
    <name>pRK1-3</name>
</geneLocation>
<name>A0A7M2HC92_9BURK</name>
<reference evidence="1 2" key="1">
    <citation type="submission" date="2020-10" db="EMBL/GenBank/DDBJ databases">
        <title>Complete genome sequence of Cupriavidus basilensis CCUG 49340T.</title>
        <authorList>
            <person name="Salva-Serra F."/>
            <person name="Donoso R.A."/>
            <person name="Cho K.H."/>
            <person name="Yoo J.A."/>
            <person name="Lee K."/>
            <person name="Yoon S.-H."/>
            <person name="Perez-Pantoja D."/>
            <person name="Moore E.R.B."/>
        </authorList>
    </citation>
    <scope>NUCLEOTIDE SEQUENCE [LARGE SCALE GENOMIC DNA]</scope>
    <source>
        <strain evidence="2">CCUG 49340</strain>
        <plasmid evidence="1 2">pRK1-3</plasmid>
    </source>
</reference>
<dbReference type="Pfam" id="PF12512">
    <property type="entry name" value="DUF3717"/>
    <property type="match status" value="1"/>
</dbReference>
<dbReference type="RefSeq" id="WP_170301900.1">
    <property type="nucleotide sequence ID" value="NZ_CP062807.1"/>
</dbReference>
<keyword evidence="1" id="KW-0614">Plasmid</keyword>
<organism evidence="1 2">
    <name type="scientific">Cupriavidus basilensis</name>
    <dbReference type="NCBI Taxonomy" id="68895"/>
    <lineage>
        <taxon>Bacteria</taxon>
        <taxon>Pseudomonadati</taxon>
        <taxon>Pseudomonadota</taxon>
        <taxon>Betaproteobacteria</taxon>
        <taxon>Burkholderiales</taxon>
        <taxon>Burkholderiaceae</taxon>
        <taxon>Cupriavidus</taxon>
    </lineage>
</organism>
<accession>A0A7M2HC92</accession>
<dbReference type="AlphaFoldDB" id="A0A7M2HC92"/>
<evidence type="ECO:0000313" key="2">
    <source>
        <dbReference type="Proteomes" id="UP000397656"/>
    </source>
</evidence>
<sequence>MKVGIVSIEAAINRSRNAGGITGVTLSADVRALAEVWGTMIYYGMTEIDLDSITIHAREALARWTD</sequence>
<proteinExistence type="predicted"/>
<gene>
    <name evidence="1" type="ORF">F7R26_039695</name>
</gene>
<evidence type="ECO:0000313" key="1">
    <source>
        <dbReference type="EMBL" id="QOT82235.1"/>
    </source>
</evidence>
<protein>
    <submittedName>
        <fullName evidence="1">DUF3717 domain-containing protein</fullName>
    </submittedName>
</protein>
<dbReference type="EMBL" id="CP062807">
    <property type="protein sequence ID" value="QOT82235.1"/>
    <property type="molecule type" value="Genomic_DNA"/>
</dbReference>
<dbReference type="InterPro" id="IPR022191">
    <property type="entry name" value="DUF3717"/>
</dbReference>
<dbReference type="GeneID" id="98407098"/>